<dbReference type="EMBL" id="CP076128">
    <property type="protein sequence ID" value="QWG08088.1"/>
    <property type="molecule type" value="Genomic_DNA"/>
</dbReference>
<keyword evidence="2" id="KW-1185">Reference proteome</keyword>
<organism evidence="1 2">
    <name type="scientific">Flammeovirga kamogawensis</name>
    <dbReference type="NCBI Taxonomy" id="373891"/>
    <lineage>
        <taxon>Bacteria</taxon>
        <taxon>Pseudomonadati</taxon>
        <taxon>Bacteroidota</taxon>
        <taxon>Cytophagia</taxon>
        <taxon>Cytophagales</taxon>
        <taxon>Flammeovirgaceae</taxon>
        <taxon>Flammeovirga</taxon>
    </lineage>
</organism>
<protein>
    <submittedName>
        <fullName evidence="1">Type II toxin-antitoxin system RelE/ParE family toxin</fullName>
    </submittedName>
</protein>
<dbReference type="NCBIfam" id="TIGR02683">
    <property type="entry name" value="upstrm_HI1419"/>
    <property type="match status" value="1"/>
</dbReference>
<dbReference type="InterPro" id="IPR035093">
    <property type="entry name" value="RelE/ParE_toxin_dom_sf"/>
</dbReference>
<dbReference type="InterPro" id="IPR014056">
    <property type="entry name" value="TypeIITA-like_toxin_pred"/>
</dbReference>
<dbReference type="Pfam" id="PF05973">
    <property type="entry name" value="Gp49"/>
    <property type="match status" value="1"/>
</dbReference>
<sequence>MYKLEKTDIFDKWLRKLKDRRAKVKILFRLQLIEEKGHFGDCEPIGKGLSELRIHYGKGYRIYLKKKNDKIVILLSGGDKSTQNKDIDKAIDIWKSLK</sequence>
<dbReference type="PIRSF" id="PIRSF028744">
    <property type="entry name" value="Addict_mod_HI1419"/>
    <property type="match status" value="1"/>
</dbReference>
<dbReference type="PANTHER" id="PTHR41791:SF1">
    <property type="entry name" value="SSL7039 PROTEIN"/>
    <property type="match status" value="1"/>
</dbReference>
<name>A0ABX8GXF9_9BACT</name>
<dbReference type="RefSeq" id="WP_144075468.1">
    <property type="nucleotide sequence ID" value="NZ_CP076128.1"/>
</dbReference>
<dbReference type="PANTHER" id="PTHR41791">
    <property type="entry name" value="SSL7039 PROTEIN"/>
    <property type="match status" value="1"/>
</dbReference>
<gene>
    <name evidence="1" type="ORF">KM029_03890</name>
</gene>
<proteinExistence type="predicted"/>
<evidence type="ECO:0000313" key="2">
    <source>
        <dbReference type="Proteomes" id="UP000682802"/>
    </source>
</evidence>
<accession>A0ABX8GXF9</accession>
<reference evidence="1 2" key="1">
    <citation type="submission" date="2021-05" db="EMBL/GenBank/DDBJ databases">
        <title>Comparative genomic studies on the polysaccharide-degrading batcterial strains of the Flammeovirga genus.</title>
        <authorList>
            <person name="Zewei F."/>
            <person name="Zheng Z."/>
            <person name="Yu L."/>
            <person name="Ruyue G."/>
            <person name="Yanhong M."/>
            <person name="Yuanyuan C."/>
            <person name="Jingyan G."/>
            <person name="Wenjun H."/>
        </authorList>
    </citation>
    <scope>NUCLEOTIDE SEQUENCE [LARGE SCALE GENOMIC DNA]</scope>
    <source>
        <strain evidence="1 2">YS10</strain>
    </source>
</reference>
<dbReference type="SUPFAM" id="SSF143011">
    <property type="entry name" value="RelE-like"/>
    <property type="match status" value="1"/>
</dbReference>
<dbReference type="InterPro" id="IPR009241">
    <property type="entry name" value="HigB-like"/>
</dbReference>
<dbReference type="Proteomes" id="UP000682802">
    <property type="component" value="Chromosome 1"/>
</dbReference>
<evidence type="ECO:0000313" key="1">
    <source>
        <dbReference type="EMBL" id="QWG08088.1"/>
    </source>
</evidence>